<dbReference type="PROSITE" id="PS50011">
    <property type="entry name" value="PROTEIN_KINASE_DOM"/>
    <property type="match status" value="1"/>
</dbReference>
<gene>
    <name evidence="2" type="ORF">EV421DRAFT_1929741</name>
</gene>
<dbReference type="Pfam" id="PF07714">
    <property type="entry name" value="PK_Tyr_Ser-Thr"/>
    <property type="match status" value="1"/>
</dbReference>
<dbReference type="InterPro" id="IPR000719">
    <property type="entry name" value="Prot_kinase_dom"/>
</dbReference>
<evidence type="ECO:0000259" key="1">
    <source>
        <dbReference type="PROSITE" id="PS50011"/>
    </source>
</evidence>
<keyword evidence="3" id="KW-1185">Reference proteome</keyword>
<feature type="domain" description="Protein kinase" evidence="1">
    <location>
        <begin position="1"/>
        <end position="122"/>
    </location>
</feature>
<dbReference type="AlphaFoldDB" id="A0AA39MEU7"/>
<evidence type="ECO:0000313" key="2">
    <source>
        <dbReference type="EMBL" id="KAK0431149.1"/>
    </source>
</evidence>
<reference evidence="2" key="1">
    <citation type="submission" date="2023-06" db="EMBL/GenBank/DDBJ databases">
        <authorList>
            <consortium name="Lawrence Berkeley National Laboratory"/>
            <person name="Ahrendt S."/>
            <person name="Sahu N."/>
            <person name="Indic B."/>
            <person name="Wong-Bajracharya J."/>
            <person name="Merenyi Z."/>
            <person name="Ke H.-M."/>
            <person name="Monk M."/>
            <person name="Kocsube S."/>
            <person name="Drula E."/>
            <person name="Lipzen A."/>
            <person name="Balint B."/>
            <person name="Henrissat B."/>
            <person name="Andreopoulos B."/>
            <person name="Martin F.M."/>
            <person name="Harder C.B."/>
            <person name="Rigling D."/>
            <person name="Ford K.L."/>
            <person name="Foster G.D."/>
            <person name="Pangilinan J."/>
            <person name="Papanicolaou A."/>
            <person name="Barry K."/>
            <person name="LaButti K."/>
            <person name="Viragh M."/>
            <person name="Koriabine M."/>
            <person name="Yan M."/>
            <person name="Riley R."/>
            <person name="Champramary S."/>
            <person name="Plett K.L."/>
            <person name="Tsai I.J."/>
            <person name="Slot J."/>
            <person name="Sipos G."/>
            <person name="Plett J."/>
            <person name="Nagy L.G."/>
            <person name="Grigoriev I.V."/>
        </authorList>
    </citation>
    <scope>NUCLEOTIDE SEQUENCE</scope>
    <source>
        <strain evidence="2">FPL87.14</strain>
    </source>
</reference>
<protein>
    <recommendedName>
        <fullName evidence="1">Protein kinase domain-containing protein</fullName>
    </recommendedName>
</protein>
<name>A0AA39MEU7_9AGAR</name>
<comment type="caution">
    <text evidence="2">The sequence shown here is derived from an EMBL/GenBank/DDBJ whole genome shotgun (WGS) entry which is preliminary data.</text>
</comment>
<sequence length="122" mass="13433">MTDQLQLLCEVAEGLRYLYSFNILHGDITRLNILINDQGKALLGDWPVDGAIRCADALLYKPLQGDNEDDRVPSFTTMSDIYSFGSITLEVAYHITMSARTPKLSSSCITARTAAACAVLHH</sequence>
<dbReference type="Proteomes" id="UP001175226">
    <property type="component" value="Unassembled WGS sequence"/>
</dbReference>
<dbReference type="GO" id="GO:0004672">
    <property type="term" value="F:protein kinase activity"/>
    <property type="evidence" value="ECO:0007669"/>
    <property type="project" value="InterPro"/>
</dbReference>
<proteinExistence type="predicted"/>
<dbReference type="Gene3D" id="1.10.510.10">
    <property type="entry name" value="Transferase(Phosphotransferase) domain 1"/>
    <property type="match status" value="1"/>
</dbReference>
<dbReference type="InterPro" id="IPR008266">
    <property type="entry name" value="Tyr_kinase_AS"/>
</dbReference>
<dbReference type="GO" id="GO:0005524">
    <property type="term" value="F:ATP binding"/>
    <property type="evidence" value="ECO:0007669"/>
    <property type="project" value="InterPro"/>
</dbReference>
<dbReference type="InterPro" id="IPR011009">
    <property type="entry name" value="Kinase-like_dom_sf"/>
</dbReference>
<dbReference type="PROSITE" id="PS00109">
    <property type="entry name" value="PROTEIN_KINASE_TYR"/>
    <property type="match status" value="1"/>
</dbReference>
<dbReference type="InterPro" id="IPR001245">
    <property type="entry name" value="Ser-Thr/Tyr_kinase_cat_dom"/>
</dbReference>
<accession>A0AA39MEU7</accession>
<dbReference type="EMBL" id="JAUEPT010000121">
    <property type="protein sequence ID" value="KAK0431149.1"/>
    <property type="molecule type" value="Genomic_DNA"/>
</dbReference>
<organism evidence="2 3">
    <name type="scientific">Armillaria borealis</name>
    <dbReference type="NCBI Taxonomy" id="47425"/>
    <lineage>
        <taxon>Eukaryota</taxon>
        <taxon>Fungi</taxon>
        <taxon>Dikarya</taxon>
        <taxon>Basidiomycota</taxon>
        <taxon>Agaricomycotina</taxon>
        <taxon>Agaricomycetes</taxon>
        <taxon>Agaricomycetidae</taxon>
        <taxon>Agaricales</taxon>
        <taxon>Marasmiineae</taxon>
        <taxon>Physalacriaceae</taxon>
        <taxon>Armillaria</taxon>
    </lineage>
</organism>
<dbReference type="SUPFAM" id="SSF56112">
    <property type="entry name" value="Protein kinase-like (PK-like)"/>
    <property type="match status" value="1"/>
</dbReference>
<evidence type="ECO:0000313" key="3">
    <source>
        <dbReference type="Proteomes" id="UP001175226"/>
    </source>
</evidence>